<comment type="similarity">
    <text evidence="2">Belongs to the Clp1 family. NOL9/GRC3 subfamily.</text>
</comment>
<evidence type="ECO:0000256" key="7">
    <source>
        <dbReference type="ARBA" id="ARBA00022777"/>
    </source>
</evidence>
<dbReference type="InterPro" id="IPR027417">
    <property type="entry name" value="P-loop_NTPase"/>
</dbReference>
<keyword evidence="7" id="KW-0418">Kinase</keyword>
<evidence type="ECO:0000256" key="8">
    <source>
        <dbReference type="ARBA" id="ARBA00022840"/>
    </source>
</evidence>
<accession>A0A9P8EU53</accession>
<evidence type="ECO:0000256" key="1">
    <source>
        <dbReference type="ARBA" id="ARBA00003798"/>
    </source>
</evidence>
<proteinExistence type="inferred from homology"/>
<feature type="region of interest" description="Disordered" evidence="9">
    <location>
        <begin position="1"/>
        <end position="73"/>
    </location>
</feature>
<keyword evidence="6" id="KW-0547">Nucleotide-binding</keyword>
<dbReference type="PANTHER" id="PTHR12755:SF3">
    <property type="entry name" value="POLYNUCLEOTIDE 5'-HYDROXYL-KINASE NOL9"/>
    <property type="match status" value="1"/>
</dbReference>
<feature type="non-terminal residue" evidence="11">
    <location>
        <position position="1"/>
    </location>
</feature>
<name>A0A9P8EU53_AURME</name>
<dbReference type="GO" id="GO:0005634">
    <property type="term" value="C:nucleus"/>
    <property type="evidence" value="ECO:0007669"/>
    <property type="project" value="TreeGrafter"/>
</dbReference>
<dbReference type="Proteomes" id="UP000779574">
    <property type="component" value="Unassembled WGS sequence"/>
</dbReference>
<dbReference type="GO" id="GO:0051731">
    <property type="term" value="F:polynucleotide 5'-hydroxyl-kinase activity"/>
    <property type="evidence" value="ECO:0007669"/>
    <property type="project" value="InterPro"/>
</dbReference>
<dbReference type="SUPFAM" id="SSF52540">
    <property type="entry name" value="P-loop containing nucleoside triphosphate hydrolases"/>
    <property type="match status" value="1"/>
</dbReference>
<comment type="caution">
    <text evidence="11">The sequence shown here is derived from an EMBL/GenBank/DDBJ whole genome shotgun (WGS) entry which is preliminary data.</text>
</comment>
<dbReference type="InterPro" id="IPR032319">
    <property type="entry name" value="CLP1_P"/>
</dbReference>
<dbReference type="InterPro" id="IPR045116">
    <property type="entry name" value="Clp1/Grc3"/>
</dbReference>
<evidence type="ECO:0000256" key="4">
    <source>
        <dbReference type="ARBA" id="ARBA00019824"/>
    </source>
</evidence>
<sequence>MTMQQKRKAQEAFPATTTKPRLSAFAAAKAKAAANQIVSDKTIETNPTPADSVTEAPRTNGSHGPDNPELSTLLSSFPLANAHELDSNASSDNDNDEDAVDGDGNYARAYNGAFYKADQPCKLSNLPTDDQCVISDTPDMLSLRLQAGETAAFVGEYDLRINSGYVMIYGAVLRSGPKTHRVFAPTSHALPTITAKGGPAEVDIISTIPLLGPLSNVSPLWTKLWHAQTSKDAKQTEDSSRSFALLRTSSDDPLKRAVTALEVEQDCQVTLNRVLSRQTATHPSSVIMVSGPKGSGKSTICKWIINTFLTASKATCSTSCFWLDLDPGQPEFSAPGQMSLVQVRSPLLGPNYTHPSGHVSSAHRTIRSHTIAANSPRDDVVHFLACAMDLRDAYFRTLEDFPGAPLILNCSGWVLGSAVSSMMELVQQFPLTDVVLMEPMERDTVASIEATLPMARVLMIPPRYKPAQSRTSAELRAMQAMSYFHSLTPSKGLSQWTSSPLAQIHPWHVKYNGPNAGISSIMSYGEAVNPDFLASIIDGMTVAICEVESDEAYATVQYRPPHVPSASAAEMGETVTERIGRTAEGLPYLRADNNGLIQPLNPRFSCCKGLAIVRGINVAKQELQLITPMSVKEITALQGPKTVLVRGKFDSPQWVFLEDIYSGDAQKLKQQEMFSVLKDKTSRPYVAQRDANETGLGLGEKEWRVRHLPRNFGGRNAA</sequence>
<dbReference type="Pfam" id="PF16575">
    <property type="entry name" value="CLP1_P"/>
    <property type="match status" value="1"/>
</dbReference>
<dbReference type="AlphaFoldDB" id="A0A9P8EU53"/>
<dbReference type="PANTHER" id="PTHR12755">
    <property type="entry name" value="CLEAVAGE/POLYADENYLATION FACTOR IA SUBUNIT CLP1P"/>
    <property type="match status" value="1"/>
</dbReference>
<evidence type="ECO:0000259" key="10">
    <source>
        <dbReference type="Pfam" id="PF16575"/>
    </source>
</evidence>
<evidence type="ECO:0000313" key="11">
    <source>
        <dbReference type="EMBL" id="KAG9699562.1"/>
    </source>
</evidence>
<evidence type="ECO:0000256" key="6">
    <source>
        <dbReference type="ARBA" id="ARBA00022741"/>
    </source>
</evidence>
<evidence type="ECO:0000256" key="3">
    <source>
        <dbReference type="ARBA" id="ARBA00018706"/>
    </source>
</evidence>
<dbReference type="OrthoDB" id="4054781at2759"/>
<evidence type="ECO:0000256" key="2">
    <source>
        <dbReference type="ARBA" id="ARBA00011003"/>
    </source>
</evidence>
<keyword evidence="8" id="KW-0067">ATP-binding</keyword>
<dbReference type="Gene3D" id="3.40.50.300">
    <property type="entry name" value="P-loop containing nucleotide triphosphate hydrolases"/>
    <property type="match status" value="1"/>
</dbReference>
<dbReference type="GO" id="GO:0000448">
    <property type="term" value="P:cleavage in ITS2 between 5.8S rRNA and LSU-rRNA of tricistronic rRNA transcript (SSU-rRNA, 5.8S rRNA, LSU-rRNA)"/>
    <property type="evidence" value="ECO:0007669"/>
    <property type="project" value="TreeGrafter"/>
</dbReference>
<dbReference type="EMBL" id="JAHFXF010000031">
    <property type="protein sequence ID" value="KAG9699562.1"/>
    <property type="molecule type" value="Genomic_DNA"/>
</dbReference>
<organism evidence="11 12">
    <name type="scientific">Aureobasidium melanogenum</name>
    <name type="common">Aureobasidium pullulans var. melanogenum</name>
    <dbReference type="NCBI Taxonomy" id="46634"/>
    <lineage>
        <taxon>Eukaryota</taxon>
        <taxon>Fungi</taxon>
        <taxon>Dikarya</taxon>
        <taxon>Ascomycota</taxon>
        <taxon>Pezizomycotina</taxon>
        <taxon>Dothideomycetes</taxon>
        <taxon>Dothideomycetidae</taxon>
        <taxon>Dothideales</taxon>
        <taxon>Saccotheciaceae</taxon>
        <taxon>Aureobasidium</taxon>
    </lineage>
</organism>
<feature type="region of interest" description="Disordered" evidence="9">
    <location>
        <begin position="84"/>
        <end position="103"/>
    </location>
</feature>
<protein>
    <recommendedName>
        <fullName evidence="4">Polynucleotide 5'-hydroxyl-kinase GRC3</fullName>
    </recommendedName>
    <alternativeName>
        <fullName evidence="3">Polynucleotide 5'-hydroxyl-kinase grc3</fullName>
    </alternativeName>
</protein>
<feature type="domain" description="Clp1 P-loop" evidence="10">
    <location>
        <begin position="291"/>
        <end position="486"/>
    </location>
</feature>
<evidence type="ECO:0000256" key="9">
    <source>
        <dbReference type="SAM" id="MobiDB-lite"/>
    </source>
</evidence>
<gene>
    <name evidence="11" type="ORF">KCU76_g1410</name>
</gene>
<evidence type="ECO:0000256" key="5">
    <source>
        <dbReference type="ARBA" id="ARBA00022679"/>
    </source>
</evidence>
<evidence type="ECO:0000313" key="12">
    <source>
        <dbReference type="Proteomes" id="UP000779574"/>
    </source>
</evidence>
<keyword evidence="5" id="KW-0808">Transferase</keyword>
<dbReference type="GO" id="GO:0005524">
    <property type="term" value="F:ATP binding"/>
    <property type="evidence" value="ECO:0007669"/>
    <property type="project" value="UniProtKB-KW"/>
</dbReference>
<reference evidence="11" key="2">
    <citation type="submission" date="2021-08" db="EMBL/GenBank/DDBJ databases">
        <authorList>
            <person name="Gostincar C."/>
            <person name="Sun X."/>
            <person name="Song Z."/>
            <person name="Gunde-Cimerman N."/>
        </authorList>
    </citation>
    <scope>NUCLEOTIDE SEQUENCE</scope>
    <source>
        <strain evidence="11">EXF-9911</strain>
    </source>
</reference>
<feature type="compositionally biased region" description="Polar residues" evidence="9">
    <location>
        <begin position="36"/>
        <end position="62"/>
    </location>
</feature>
<comment type="function">
    <text evidence="1">Polynucleotide 5'-kinase involved in rRNA processing.</text>
</comment>
<feature type="compositionally biased region" description="Low complexity" evidence="9">
    <location>
        <begin position="24"/>
        <end position="34"/>
    </location>
</feature>
<reference evidence="11" key="1">
    <citation type="journal article" date="2021" name="J Fungi (Basel)">
        <title>Virulence traits and population genomics of the black yeast Aureobasidium melanogenum.</title>
        <authorList>
            <person name="Cernosa A."/>
            <person name="Sun X."/>
            <person name="Gostincar C."/>
            <person name="Fang C."/>
            <person name="Gunde-Cimerman N."/>
            <person name="Song Z."/>
        </authorList>
    </citation>
    <scope>NUCLEOTIDE SEQUENCE</scope>
    <source>
        <strain evidence="11">EXF-9911</strain>
    </source>
</reference>